<keyword evidence="1" id="KW-0255">Endonuclease</keyword>
<keyword evidence="1" id="KW-0378">Hydrolase</keyword>
<evidence type="ECO:0000313" key="1">
    <source>
        <dbReference type="EMBL" id="STJ17752.1"/>
    </source>
</evidence>
<dbReference type="GO" id="GO:0004519">
    <property type="term" value="F:endonuclease activity"/>
    <property type="evidence" value="ECO:0007669"/>
    <property type="project" value="UniProtKB-KW"/>
</dbReference>
<sequence length="120" mass="14237">MSDRNAQLAYPWNAPLPVIDPETFGRAQPTALRQAIQSYINEDIRIDARLDEETVAFLTNTDEGKRINSHLHHDEERRVRLEKLAKHKRENPPRWYRKPWQNFAPCPRFLATCSFVIWRV</sequence>
<organism evidence="1 2">
    <name type="scientific">Escherichia coli</name>
    <dbReference type="NCBI Taxonomy" id="562"/>
    <lineage>
        <taxon>Bacteria</taxon>
        <taxon>Pseudomonadati</taxon>
        <taxon>Pseudomonadota</taxon>
        <taxon>Gammaproteobacteria</taxon>
        <taxon>Enterobacterales</taxon>
        <taxon>Enterobacteriaceae</taxon>
        <taxon>Escherichia</taxon>
    </lineage>
</organism>
<reference evidence="1 2" key="1">
    <citation type="submission" date="2018-06" db="EMBL/GenBank/DDBJ databases">
        <authorList>
            <consortium name="Pathogen Informatics"/>
            <person name="Doyle S."/>
        </authorList>
    </citation>
    <scope>NUCLEOTIDE SEQUENCE [LARGE SCALE GENOMIC DNA]</scope>
    <source>
        <strain evidence="1 2">NCTC9081</strain>
    </source>
</reference>
<evidence type="ECO:0000313" key="2">
    <source>
        <dbReference type="Proteomes" id="UP000254716"/>
    </source>
</evidence>
<accession>A0A376W0U8</accession>
<gene>
    <name evidence="1" type="ORF">NCTC9081_03215</name>
</gene>
<dbReference type="EMBL" id="UGCV01000008">
    <property type="protein sequence ID" value="STJ17752.1"/>
    <property type="molecule type" value="Genomic_DNA"/>
</dbReference>
<proteinExistence type="predicted"/>
<dbReference type="AlphaFoldDB" id="A0A376W0U8"/>
<dbReference type="Proteomes" id="UP000254716">
    <property type="component" value="Unassembled WGS sequence"/>
</dbReference>
<keyword evidence="1" id="KW-0540">Nuclease</keyword>
<name>A0A376W0U8_ECOLX</name>
<protein>
    <submittedName>
        <fullName evidence="1">Putative endonuclease from prophage, replication protein A (GpA)</fullName>
    </submittedName>
</protein>